<evidence type="ECO:0000313" key="2">
    <source>
        <dbReference type="EMBL" id="KAL2059737.1"/>
    </source>
</evidence>
<dbReference type="Pfam" id="PF00326">
    <property type="entry name" value="Peptidase_S9"/>
    <property type="match status" value="1"/>
</dbReference>
<dbReference type="Gene3D" id="3.40.50.1820">
    <property type="entry name" value="alpha/beta hydrolase"/>
    <property type="match status" value="1"/>
</dbReference>
<reference evidence="2 3" key="1">
    <citation type="journal article" date="2024" name="Commun. Biol.">
        <title>Comparative genomic analysis of thermophilic fungi reveals convergent evolutionary adaptations and gene losses.</title>
        <authorList>
            <person name="Steindorff A.S."/>
            <person name="Aguilar-Pontes M.V."/>
            <person name="Robinson A.J."/>
            <person name="Andreopoulos B."/>
            <person name="LaButti K."/>
            <person name="Kuo A."/>
            <person name="Mondo S."/>
            <person name="Riley R."/>
            <person name="Otillar R."/>
            <person name="Haridas S."/>
            <person name="Lipzen A."/>
            <person name="Grimwood J."/>
            <person name="Schmutz J."/>
            <person name="Clum A."/>
            <person name="Reid I.D."/>
            <person name="Moisan M.C."/>
            <person name="Butler G."/>
            <person name="Nguyen T.T.M."/>
            <person name="Dewar K."/>
            <person name="Conant G."/>
            <person name="Drula E."/>
            <person name="Henrissat B."/>
            <person name="Hansel C."/>
            <person name="Singer S."/>
            <person name="Hutchinson M.I."/>
            <person name="de Vries R.P."/>
            <person name="Natvig D.O."/>
            <person name="Powell A.J."/>
            <person name="Tsang A."/>
            <person name="Grigoriev I.V."/>
        </authorList>
    </citation>
    <scope>NUCLEOTIDE SEQUENCE [LARGE SCALE GENOMIC DNA]</scope>
    <source>
        <strain evidence="2 3">CBS 494.80</strain>
    </source>
</reference>
<dbReference type="InterPro" id="IPR001375">
    <property type="entry name" value="Peptidase_S9_cat"/>
</dbReference>
<accession>A0ABR4BPM1</accession>
<comment type="caution">
    <text evidence="2">The sequence shown here is derived from an EMBL/GenBank/DDBJ whole genome shotgun (WGS) entry which is preliminary data.</text>
</comment>
<name>A0ABR4BPM1_9HELO</name>
<dbReference type="Proteomes" id="UP001595075">
    <property type="component" value="Unassembled WGS sequence"/>
</dbReference>
<dbReference type="PANTHER" id="PTHR43056">
    <property type="entry name" value="PEPTIDASE S9 PROLYL OLIGOPEPTIDASE"/>
    <property type="match status" value="1"/>
</dbReference>
<dbReference type="InterPro" id="IPR029058">
    <property type="entry name" value="AB_hydrolase_fold"/>
</dbReference>
<sequence length="652" mass="71788">MTPKKIAPFGSWTSPITTDIVSGSSLVFAEVFANPKTKSIYLVEGRPSEKGRQAIVEIKGDESIDILPAKYSARSKVHEYGGAAATLSPDGNLIFTDHSTNGVFSLSPTGEVTEILAGNPKLRYANFEVHPQDTHLIVAIQEDHHAPLLVDAVNTLVVIDSRTKKVDIIIQGEDFYSQPKFSPNGKYLSWLQWSHPDMPWTGSEVRAAIWEDGKVPTNTFKIAGRPKTRSISMPKWHVDNTLLFANDKTGFWQLYQYDPSTPPFSRHLRMDGFEDAEMGCREFGLGSCTYLSMDENILVVTYTRDATNGLLLYDIAKGSVVELPTGLVTIDNCALSKVSNTEFVVIGATLTAPEALYLIDITKPTEKKLLKTSISVPLPSSIFSQAQTITFPRTHGDIGTPSHAIFIPPQNPDFEAPAGSKPPLIVFSHGGPTSHVSPGLAINAQYFTSRGYAYCYPNYAGSTGYGRDYRAQLDHNWGIKDVEDTISCVEYLASQGLIDGSKVGISGRSSGGYTTIQALTSFPKFFAAGVSLFGIGNLKALCEDDPHKFESQYGTALIFPENASAEEKEKIMHERSPCLHADRIESPLLLLQGDVDRVVPIEQSREMERVLKARGGDVKLVVFEGEGHGFKMREHLKMAIEEEEEMWKRTLL</sequence>
<dbReference type="SUPFAM" id="SSF53474">
    <property type="entry name" value="alpha/beta-Hydrolases"/>
    <property type="match status" value="1"/>
</dbReference>
<evidence type="ECO:0000259" key="1">
    <source>
        <dbReference type="Pfam" id="PF00326"/>
    </source>
</evidence>
<dbReference type="PANTHER" id="PTHR43056:SF5">
    <property type="entry name" value="PEPTIDASE S9 PROLYL OLIGOPEPTIDASE CATALYTIC DOMAIN-CONTAINING PROTEIN"/>
    <property type="match status" value="1"/>
</dbReference>
<proteinExistence type="predicted"/>
<protein>
    <recommendedName>
        <fullName evidence="1">Peptidase S9 prolyl oligopeptidase catalytic domain-containing protein</fullName>
    </recommendedName>
</protein>
<feature type="domain" description="Peptidase S9 prolyl oligopeptidase catalytic" evidence="1">
    <location>
        <begin position="442"/>
        <end position="642"/>
    </location>
</feature>
<organism evidence="2 3">
    <name type="scientific">Oculimacula yallundae</name>
    <dbReference type="NCBI Taxonomy" id="86028"/>
    <lineage>
        <taxon>Eukaryota</taxon>
        <taxon>Fungi</taxon>
        <taxon>Dikarya</taxon>
        <taxon>Ascomycota</taxon>
        <taxon>Pezizomycotina</taxon>
        <taxon>Leotiomycetes</taxon>
        <taxon>Helotiales</taxon>
        <taxon>Ploettnerulaceae</taxon>
        <taxon>Oculimacula</taxon>
    </lineage>
</organism>
<keyword evidence="3" id="KW-1185">Reference proteome</keyword>
<evidence type="ECO:0000313" key="3">
    <source>
        <dbReference type="Proteomes" id="UP001595075"/>
    </source>
</evidence>
<dbReference type="SUPFAM" id="SSF82171">
    <property type="entry name" value="DPP6 N-terminal domain-like"/>
    <property type="match status" value="1"/>
</dbReference>
<dbReference type="EMBL" id="JAZHXI010000027">
    <property type="protein sequence ID" value="KAL2059737.1"/>
    <property type="molecule type" value="Genomic_DNA"/>
</dbReference>
<dbReference type="InterPro" id="IPR050585">
    <property type="entry name" value="Xaa-Pro_dipeptidyl-ppase/CocE"/>
</dbReference>
<gene>
    <name evidence="2" type="ORF">VTL71DRAFT_10229</name>
</gene>